<dbReference type="Gene3D" id="3.40.50.150">
    <property type="entry name" value="Vaccinia Virus protein VP39"/>
    <property type="match status" value="1"/>
</dbReference>
<dbReference type="PANTHER" id="PTHR11727:SF27">
    <property type="entry name" value="RIBOSOMAL RNA SMALL SUBUNIT METHYLTRANSFERASE, CHLOROPLASTIC"/>
    <property type="match status" value="1"/>
</dbReference>
<evidence type="ECO:0000256" key="1">
    <source>
        <dbReference type="ARBA" id="ARBA00022603"/>
    </source>
</evidence>
<evidence type="ECO:0000256" key="3">
    <source>
        <dbReference type="ARBA" id="ARBA00022691"/>
    </source>
</evidence>
<protein>
    <recommendedName>
        <fullName evidence="6">rRNA adenine N(6)-methyltransferase</fullName>
        <ecNumber evidence="6">2.1.1.-</ecNumber>
    </recommendedName>
</protein>
<dbReference type="SUPFAM" id="SSF53335">
    <property type="entry name" value="S-adenosyl-L-methionine-dependent methyltransferases"/>
    <property type="match status" value="1"/>
</dbReference>
<dbReference type="GO" id="GO:0000179">
    <property type="term" value="F:rRNA (adenine-N6,N6-)-dimethyltransferase activity"/>
    <property type="evidence" value="ECO:0007669"/>
    <property type="project" value="UniProtKB-UniRule"/>
</dbReference>
<feature type="binding site" evidence="5">
    <location>
        <position position="1"/>
    </location>
    <ligand>
        <name>S-adenosyl-L-methionine</name>
        <dbReference type="ChEBI" id="CHEBI:59789"/>
    </ligand>
</feature>
<dbReference type="GO" id="GO:0003723">
    <property type="term" value="F:RNA binding"/>
    <property type="evidence" value="ECO:0007669"/>
    <property type="project" value="UniProtKB-UniRule"/>
</dbReference>
<organism evidence="7">
    <name type="scientific">Silene latifolia</name>
    <name type="common">White campion</name>
    <name type="synonym">Bladder campion</name>
    <dbReference type="NCBI Taxonomy" id="37657"/>
    <lineage>
        <taxon>Eukaryota</taxon>
        <taxon>Viridiplantae</taxon>
        <taxon>Streptophyta</taxon>
        <taxon>Embryophyta</taxon>
        <taxon>Tracheophyta</taxon>
        <taxon>Spermatophyta</taxon>
        <taxon>Magnoliopsida</taxon>
        <taxon>eudicotyledons</taxon>
        <taxon>Gunneridae</taxon>
        <taxon>Pentapetalae</taxon>
        <taxon>Caryophyllales</taxon>
        <taxon>Caryophyllaceae</taxon>
        <taxon>Sileneae</taxon>
        <taxon>Silene</taxon>
        <taxon>Silene subgen. Behenantha</taxon>
        <taxon>Silene sect. Melandrium</taxon>
    </lineage>
</organism>
<feature type="non-terminal residue" evidence="7">
    <location>
        <position position="148"/>
    </location>
</feature>
<keyword evidence="1 5" id="KW-0489">Methyltransferase</keyword>
<comment type="similarity">
    <text evidence="5 6">Belongs to the class I-like SAM-binding methyltransferase superfamily. rRNA adenine N(6)-methyltransferase family.</text>
</comment>
<dbReference type="PROSITE" id="PS51689">
    <property type="entry name" value="SAM_RNA_A_N6_MT"/>
    <property type="match status" value="1"/>
</dbReference>
<dbReference type="PANTHER" id="PTHR11727">
    <property type="entry name" value="DIMETHYLADENOSINE TRANSFERASE"/>
    <property type="match status" value="1"/>
</dbReference>
<evidence type="ECO:0000256" key="4">
    <source>
        <dbReference type="ARBA" id="ARBA00022884"/>
    </source>
</evidence>
<sequence>DEAALRLVESSTRSSEYRPISVFVKFYSDPEYNFKVPRTNFFPQPNVDGAVVTFKLKQPSNYPPVSSSKSFFALVNSAFKYRYLQPQNLNINLQFHQKLTKFPNQRKPLFILCSVNSDDYHSTLKSSQFQNRFPRKSLGQHYMLNSAI</sequence>
<name>T1D1A9_SILLA</name>
<proteinExistence type="evidence at transcript level"/>
<evidence type="ECO:0000256" key="6">
    <source>
        <dbReference type="RuleBase" id="RU362106"/>
    </source>
</evidence>
<feature type="non-terminal residue" evidence="7">
    <location>
        <position position="1"/>
    </location>
</feature>
<dbReference type="InterPro" id="IPR001737">
    <property type="entry name" value="KsgA/Erm"/>
</dbReference>
<dbReference type="Pfam" id="PF00398">
    <property type="entry name" value="RrnaAD"/>
    <property type="match status" value="1"/>
</dbReference>
<evidence type="ECO:0000256" key="2">
    <source>
        <dbReference type="ARBA" id="ARBA00022679"/>
    </source>
</evidence>
<evidence type="ECO:0000256" key="5">
    <source>
        <dbReference type="PROSITE-ProRule" id="PRU01026"/>
    </source>
</evidence>
<evidence type="ECO:0000313" key="7">
    <source>
        <dbReference type="EMBL" id="JAA92809.1"/>
    </source>
</evidence>
<dbReference type="EC" id="2.1.1.-" evidence="6"/>
<comment type="caution">
    <text evidence="5">Lacks conserved residue(s) required for the propagation of feature annotation.</text>
</comment>
<dbReference type="AlphaFoldDB" id="T1D1A9"/>
<reference evidence="7" key="1">
    <citation type="journal article" date="2013" name="Genetics">
        <title>Expansion of the Pseudo-autosomal Region and Ongoing Recombination Suppression in the Silene latifolia Sex Chromosomes.</title>
        <authorList>
            <person name="Bergero R."/>
            <person name="Qiu S."/>
            <person name="Forrest A."/>
            <person name="Borthwick H."/>
            <person name="Charlesworth D."/>
        </authorList>
    </citation>
    <scope>NUCLEOTIDE SEQUENCE</scope>
    <source>
        <tissue evidence="7">Flower bud</tissue>
    </source>
</reference>
<keyword evidence="6" id="KW-0698">rRNA processing</keyword>
<gene>
    <name evidence="7" type="primary">PFC1</name>
</gene>
<accession>T1D1A9</accession>
<dbReference type="EMBL" id="GAKC01000098">
    <property type="protein sequence ID" value="JAA92809.1"/>
    <property type="molecule type" value="mRNA"/>
</dbReference>
<dbReference type="InterPro" id="IPR029063">
    <property type="entry name" value="SAM-dependent_MTases_sf"/>
</dbReference>
<keyword evidence="4 5" id="KW-0694">RNA-binding</keyword>
<keyword evidence="2 5" id="KW-0808">Transferase</keyword>
<keyword evidence="3 5" id="KW-0949">S-adenosyl-L-methionine</keyword>